<name>A0A422N2D9_9TRYP</name>
<feature type="non-terminal residue" evidence="1">
    <location>
        <position position="1"/>
    </location>
</feature>
<comment type="caution">
    <text evidence="1">The sequence shown here is derived from an EMBL/GenBank/DDBJ whole genome shotgun (WGS) entry which is preliminary data.</text>
</comment>
<evidence type="ECO:0000313" key="2">
    <source>
        <dbReference type="Proteomes" id="UP000284403"/>
    </source>
</evidence>
<dbReference type="Proteomes" id="UP000284403">
    <property type="component" value="Unassembled WGS sequence"/>
</dbReference>
<dbReference type="AlphaFoldDB" id="A0A422N2D9"/>
<dbReference type="GeneID" id="40322581"/>
<sequence>EVAVHVLKDKKELILLSHHLAHLDDVWVSVNAPHHRHLGQLHTLLPGVVLLLHLFNRHELSRLFMQRLHDAAEGPIAQLIKNLVIFHFHTDTRTQKSYTCLLLASQEMRNTVLYTNRRCMQISVCLYTNIYRRAYARHVLGKRPRCAAFALSPSVGSSLVDGRHTHEAARDAASRAEWKRE</sequence>
<protein>
    <submittedName>
        <fullName evidence="1">Uncharacterized protein</fullName>
    </submittedName>
</protein>
<dbReference type="RefSeq" id="XP_029224074.1">
    <property type="nucleotide sequence ID" value="XM_029375801.1"/>
</dbReference>
<keyword evidence="2" id="KW-1185">Reference proteome</keyword>
<organism evidence="1 2">
    <name type="scientific">Trypanosoma conorhini</name>
    <dbReference type="NCBI Taxonomy" id="83891"/>
    <lineage>
        <taxon>Eukaryota</taxon>
        <taxon>Discoba</taxon>
        <taxon>Euglenozoa</taxon>
        <taxon>Kinetoplastea</taxon>
        <taxon>Metakinetoplastina</taxon>
        <taxon>Trypanosomatida</taxon>
        <taxon>Trypanosomatidae</taxon>
        <taxon>Trypanosoma</taxon>
    </lineage>
</organism>
<evidence type="ECO:0000313" key="1">
    <source>
        <dbReference type="EMBL" id="RNE99627.1"/>
    </source>
</evidence>
<accession>A0A422N2D9</accession>
<gene>
    <name evidence="1" type="ORF">Tco025E_08970</name>
</gene>
<dbReference type="EMBL" id="MKKU01000942">
    <property type="protein sequence ID" value="RNE99627.1"/>
    <property type="molecule type" value="Genomic_DNA"/>
</dbReference>
<proteinExistence type="predicted"/>
<reference evidence="1 2" key="1">
    <citation type="journal article" date="2018" name="BMC Genomics">
        <title>Genomic comparison of Trypanosoma conorhini and Trypanosoma rangeli to Trypanosoma cruzi strains of high and low virulence.</title>
        <authorList>
            <person name="Bradwell K.R."/>
            <person name="Koparde V.N."/>
            <person name="Matveyev A.V."/>
            <person name="Serrano M.G."/>
            <person name="Alves J.M."/>
            <person name="Parikh H."/>
            <person name="Huang B."/>
            <person name="Lee V."/>
            <person name="Espinosa-Alvarez O."/>
            <person name="Ortiz P.A."/>
            <person name="Costa-Martins A.G."/>
            <person name="Teixeira M.M."/>
            <person name="Buck G.A."/>
        </authorList>
    </citation>
    <scope>NUCLEOTIDE SEQUENCE [LARGE SCALE GENOMIC DNA]</scope>
    <source>
        <strain evidence="1 2">025E</strain>
    </source>
</reference>